<accession>A0A1N7EY21</accession>
<proteinExistence type="predicted"/>
<sequence>MKRFCSWGGGKDSYLAWVRASEADSPLPLLTMVVSGNDSTHQSYGEVVQRQAMALEIPLVSESVSWESYEDRFKDTVGELGADFGVFGTIDVEEHRSWVKSTCSTLDVTPKFPLWGEDPVDLYYEILDRGWEVRIVKLDATRIDERWLGEPLDTDFLEFLLDNSVHPMGEHGEYQTLVLDGPGFNRRVPVEITGSSSLGDYRIAQLDVGEVGENR</sequence>
<reference evidence="3" key="1">
    <citation type="submission" date="2017-01" db="EMBL/GenBank/DDBJ databases">
        <authorList>
            <person name="Varghese N."/>
            <person name="Submissions S."/>
        </authorList>
    </citation>
    <scope>NUCLEOTIDE SEQUENCE [LARGE SCALE GENOMIC DNA]</scope>
    <source>
        <strain evidence="3">CGMCC 1.7737</strain>
    </source>
</reference>
<name>A0A1N7EY21_9EURY</name>
<dbReference type="InterPro" id="IPR014729">
    <property type="entry name" value="Rossmann-like_a/b/a_fold"/>
</dbReference>
<dbReference type="NCBIfam" id="TIGR00290">
    <property type="entry name" value="MJ0570_dom"/>
    <property type="match status" value="1"/>
</dbReference>
<dbReference type="AlphaFoldDB" id="A0A1N7EY21"/>
<protein>
    <submittedName>
        <fullName evidence="2">MJ0570-related uncharacterized domain-containing protein</fullName>
    </submittedName>
</protein>
<evidence type="ECO:0000259" key="1">
    <source>
        <dbReference type="Pfam" id="PF01902"/>
    </source>
</evidence>
<dbReference type="CDD" id="cd01994">
    <property type="entry name" value="AANH_PF0828-like"/>
    <property type="match status" value="1"/>
</dbReference>
<dbReference type="Gene3D" id="3.90.1490.10">
    <property type="entry name" value="putative n-type atp pyrophosphatase, domain 2"/>
    <property type="match status" value="1"/>
</dbReference>
<evidence type="ECO:0000313" key="2">
    <source>
        <dbReference type="EMBL" id="SIR92805.1"/>
    </source>
</evidence>
<dbReference type="Pfam" id="PF01902">
    <property type="entry name" value="Diphthami_syn_2"/>
    <property type="match status" value="1"/>
</dbReference>
<gene>
    <name evidence="2" type="ORF">SAMN05421858_4606</name>
</gene>
<dbReference type="OrthoDB" id="372052at2157"/>
<dbReference type="InterPro" id="IPR002761">
    <property type="entry name" value="Diphthami_syn_dom"/>
</dbReference>
<dbReference type="RefSeq" id="WP_076432960.1">
    <property type="nucleotide sequence ID" value="NZ_FTNO01000007.1"/>
</dbReference>
<dbReference type="Gene3D" id="3.40.50.620">
    <property type="entry name" value="HUPs"/>
    <property type="match status" value="1"/>
</dbReference>
<dbReference type="Proteomes" id="UP000186914">
    <property type="component" value="Unassembled WGS sequence"/>
</dbReference>
<dbReference type="SUPFAM" id="SSF52402">
    <property type="entry name" value="Adenine nucleotide alpha hydrolases-like"/>
    <property type="match status" value="1"/>
</dbReference>
<organism evidence="2 3">
    <name type="scientific">Haladaptatus litoreus</name>
    <dbReference type="NCBI Taxonomy" id="553468"/>
    <lineage>
        <taxon>Archaea</taxon>
        <taxon>Methanobacteriati</taxon>
        <taxon>Methanobacteriota</taxon>
        <taxon>Stenosarchaea group</taxon>
        <taxon>Halobacteria</taxon>
        <taxon>Halobacteriales</taxon>
        <taxon>Haladaptataceae</taxon>
        <taxon>Haladaptatus</taxon>
    </lineage>
</organism>
<feature type="domain" description="Diphthamide synthase" evidence="1">
    <location>
        <begin position="1"/>
        <end position="195"/>
    </location>
</feature>
<keyword evidence="3" id="KW-1185">Reference proteome</keyword>
<evidence type="ECO:0000313" key="3">
    <source>
        <dbReference type="Proteomes" id="UP000186914"/>
    </source>
</evidence>
<dbReference type="EMBL" id="FTNO01000007">
    <property type="protein sequence ID" value="SIR92805.1"/>
    <property type="molecule type" value="Genomic_DNA"/>
</dbReference>